<evidence type="ECO:0000256" key="2">
    <source>
        <dbReference type="SAM" id="Phobius"/>
    </source>
</evidence>
<comment type="caution">
    <text evidence="4">The sequence shown here is derived from an EMBL/GenBank/DDBJ whole genome shotgun (WGS) entry which is preliminary data.</text>
</comment>
<keyword evidence="2" id="KW-1133">Transmembrane helix</keyword>
<evidence type="ECO:0000256" key="1">
    <source>
        <dbReference type="SAM" id="MobiDB-lite"/>
    </source>
</evidence>
<name>A0ABT9E044_9PROT</name>
<evidence type="ECO:0000313" key="4">
    <source>
        <dbReference type="EMBL" id="MDO9709532.1"/>
    </source>
</evidence>
<feature type="region of interest" description="Disordered" evidence="1">
    <location>
        <begin position="147"/>
        <end position="175"/>
    </location>
</feature>
<dbReference type="InterPro" id="IPR052894">
    <property type="entry name" value="AsmA-related"/>
</dbReference>
<dbReference type="InterPro" id="IPR007844">
    <property type="entry name" value="AsmA"/>
</dbReference>
<organism evidence="4 5">
    <name type="scientific">Paracraurococcus lichenis</name>
    <dbReference type="NCBI Taxonomy" id="3064888"/>
    <lineage>
        <taxon>Bacteria</taxon>
        <taxon>Pseudomonadati</taxon>
        <taxon>Pseudomonadota</taxon>
        <taxon>Alphaproteobacteria</taxon>
        <taxon>Acetobacterales</taxon>
        <taxon>Roseomonadaceae</taxon>
        <taxon>Paracraurococcus</taxon>
    </lineage>
</organism>
<keyword evidence="5" id="KW-1185">Reference proteome</keyword>
<dbReference type="Pfam" id="PF05170">
    <property type="entry name" value="AsmA"/>
    <property type="match status" value="2"/>
</dbReference>
<feature type="transmembrane region" description="Helical" evidence="2">
    <location>
        <begin position="24"/>
        <end position="44"/>
    </location>
</feature>
<feature type="compositionally biased region" description="Pro residues" evidence="1">
    <location>
        <begin position="150"/>
        <end position="159"/>
    </location>
</feature>
<feature type="domain" description="AsmA" evidence="3">
    <location>
        <begin position="491"/>
        <end position="666"/>
    </location>
</feature>
<keyword evidence="2" id="KW-0472">Membrane</keyword>
<dbReference type="RefSeq" id="WP_305104400.1">
    <property type="nucleotide sequence ID" value="NZ_JAUTWS010000012.1"/>
</dbReference>
<dbReference type="PANTHER" id="PTHR30441">
    <property type="entry name" value="DUF748 DOMAIN-CONTAINING PROTEIN"/>
    <property type="match status" value="1"/>
</dbReference>
<proteinExistence type="predicted"/>
<reference evidence="4 5" key="1">
    <citation type="submission" date="2023-08" db="EMBL/GenBank/DDBJ databases">
        <title>The draft genome sequence of Paracraurococcus sp. LOR1-02.</title>
        <authorList>
            <person name="Kingkaew E."/>
            <person name="Tanasupawat S."/>
        </authorList>
    </citation>
    <scope>NUCLEOTIDE SEQUENCE [LARGE SCALE GENOMIC DNA]</scope>
    <source>
        <strain evidence="4 5">LOR1-02</strain>
    </source>
</reference>
<feature type="region of interest" description="Disordered" evidence="1">
    <location>
        <begin position="809"/>
        <end position="865"/>
    </location>
</feature>
<feature type="domain" description="AsmA" evidence="3">
    <location>
        <begin position="26"/>
        <end position="196"/>
    </location>
</feature>
<gene>
    <name evidence="4" type="ORF">Q7A36_14360</name>
</gene>
<protein>
    <submittedName>
        <fullName evidence="4">AsmA family protein</fullName>
    </submittedName>
</protein>
<dbReference type="EMBL" id="JAUTWS010000012">
    <property type="protein sequence ID" value="MDO9709532.1"/>
    <property type="molecule type" value="Genomic_DNA"/>
</dbReference>
<evidence type="ECO:0000259" key="3">
    <source>
        <dbReference type="Pfam" id="PF05170"/>
    </source>
</evidence>
<accession>A0ABT9E044</accession>
<keyword evidence="2" id="KW-0812">Transmembrane</keyword>
<evidence type="ECO:0000313" key="5">
    <source>
        <dbReference type="Proteomes" id="UP001243009"/>
    </source>
</evidence>
<dbReference type="Proteomes" id="UP001243009">
    <property type="component" value="Unassembled WGS sequence"/>
</dbReference>
<dbReference type="PANTHER" id="PTHR30441:SF4">
    <property type="entry name" value="PROTEIN ASMA"/>
    <property type="match status" value="1"/>
</dbReference>
<feature type="compositionally biased region" description="Low complexity" evidence="1">
    <location>
        <begin position="821"/>
        <end position="848"/>
    </location>
</feature>
<sequence>MPRETAFPEPLPEPPAPRRRRRRWPWVVGGLVLLTLLTAGVALARLDLNAWKPRIQALVKERTGRDLVLAGPIGLKPSLVPTVTVEDVAFANMPGGSRPQMAVVKRAELELALLPLLSRHVEVRRLRLVAPDILLETDAQGRPNWVFGSPPAPAAPPAQAPAAPQPESTGAPPAIGFGRITVEQGRLTWRDGASGASRLLEVPHLEATSDGPEGMVHAEGRLALEGVPITLALETGPLAGLTGAAPDRPWPIRGTVEAAGARFGVEATLARPAERRDWQATLTADVPDTRTLVPLLPDLPIPPLQGVRARVGLAAAGPGQPALTALDLAIGASPLDPLLPGLALARFHAALPAADAPLALDGEGSLKGVPLRLTGTTRSPMPPQGLAAPLPLDLTLGLGGGTATVKGTIADPDRMTGVDLALAAALPDLAALTPLAGRPLPPARDLQARARLSERGGYRFSGGAFLKQIQVTSSAGDVAGDLTLVRGMRLGAVGALASKRLELDALLPPPAPQAAPAAPTAPAKKDGRVIPDMPLPLELLRLTDSDLQVSVAELHSGGTVLRDVAGHAVIEDGRGRLDPLDLTLPGGRVAIRAAGDVTTAPPTLQVAVRSDGLELAPLLAALHAPGGTAGRAEVDLDLRGQGRDLRAVAATATGHLGLALTNGQVESGSGSLLGRALGELRQAMPQLGGAAEGRIGIACAATRWRVEGGIAHSETLLLDGTLGKVGGGGTASLRDETLSMRLNLDLRIPVPGVNQLRIRAPVALTGTFAEPRPDYRQALGRAAAGALAEEVLRDRGGVAGELLGALGQARPERDAPIPDCGPALAAARGGRAGPVPASAAPAPQAAPAERSQSLPHDLQRELPGAAQDLLRGLLRGR</sequence>